<dbReference type="InterPro" id="IPR037119">
    <property type="entry name" value="Haem_oxidase_HugZ-like_sf"/>
</dbReference>
<sequence>MAFSGTQQKCKACDKTVYLVEQLTADGVIYHKSCFRCNHCKGILKLGNYASLEGVLYCRPHFEQLLKTTGSFDKSFDTKTGTEVVKKLPSDKQEQNKPPTKASLLFSGTQEKCIACNKTVYPIEKTSVEGLPYHKNCFKCVHGGCTISPSNYAALEGRLYCKHHYSQLFKEKGNYSQFNKTPALKPTVATAAVVVVAAASSAVADSVNTTAETTAAAGGLQQVLLRPTAAEAARTVMEVCVEGTLSTLSQDGWPLGTEVRFAVDVEGNPVLRLQPSALHTKNLLSDSRCSLHAQLEQPGRQKPQCTLRGRIIRVDESKLKEMDFAWERRFGKEHVHDHDALYMMKVEQVLQAQDMGEEEIWVMGTDYSAAVADPLRECAPRIVEDMNRKHWEDIRRFCNVYTRLDAELEEASMTWVDRLGFDMRVLTCEPHKILEIRIPFPREVTDERDARSALTIMAQIAWEKERNYNPAEALLASV</sequence>
<dbReference type="Pfam" id="PF00412">
    <property type="entry name" value="LIM"/>
    <property type="match status" value="2"/>
</dbReference>
<evidence type="ECO:0000256" key="3">
    <source>
        <dbReference type="ARBA" id="ARBA00023038"/>
    </source>
</evidence>
<dbReference type="Pfam" id="PF10615">
    <property type="entry name" value="DUF2470"/>
    <property type="match status" value="1"/>
</dbReference>
<evidence type="ECO:0000256" key="2">
    <source>
        <dbReference type="ARBA" id="ARBA00022833"/>
    </source>
</evidence>
<feature type="domain" description="LIM zinc-binding" evidence="5">
    <location>
        <begin position="8"/>
        <end position="68"/>
    </location>
</feature>
<keyword evidence="3 4" id="KW-0440">LIM domain</keyword>
<dbReference type="InterPro" id="IPR012349">
    <property type="entry name" value="Split_barrel_FMN-bd"/>
</dbReference>
<reference evidence="6" key="1">
    <citation type="submission" date="2024-02" db="EMBL/GenBank/DDBJ databases">
        <authorList>
            <consortium name="ELIXIR-Norway"/>
            <consortium name="Elixir Norway"/>
        </authorList>
    </citation>
    <scope>NUCLEOTIDE SEQUENCE</scope>
</reference>
<dbReference type="Gene3D" id="2.30.110.10">
    <property type="entry name" value="Electron Transport, Fmn-binding Protein, Chain A"/>
    <property type="match status" value="1"/>
</dbReference>
<dbReference type="EMBL" id="CAXAQS010000557">
    <property type="protein sequence ID" value="CAK9252122.1"/>
    <property type="molecule type" value="Genomic_DNA"/>
</dbReference>
<dbReference type="Proteomes" id="UP001497444">
    <property type="component" value="Unassembled WGS sequence"/>
</dbReference>
<evidence type="ECO:0000256" key="4">
    <source>
        <dbReference type="PROSITE-ProRule" id="PRU00125"/>
    </source>
</evidence>
<dbReference type="CDD" id="cd09441">
    <property type="entry name" value="LIM2_SF3"/>
    <property type="match status" value="1"/>
</dbReference>
<feature type="domain" description="LIM zinc-binding" evidence="5">
    <location>
        <begin position="111"/>
        <end position="171"/>
    </location>
</feature>
<accession>A0ABP0VDA5</accession>
<dbReference type="SUPFAM" id="SSF50475">
    <property type="entry name" value="FMN-binding split barrel"/>
    <property type="match status" value="1"/>
</dbReference>
<dbReference type="InterPro" id="IPR001781">
    <property type="entry name" value="Znf_LIM"/>
</dbReference>
<keyword evidence="7" id="KW-1185">Reference proteome</keyword>
<dbReference type="PROSITE" id="PS00478">
    <property type="entry name" value="LIM_DOMAIN_1"/>
    <property type="match status" value="1"/>
</dbReference>
<dbReference type="InterPro" id="IPR019595">
    <property type="entry name" value="DUF2470"/>
</dbReference>
<dbReference type="PANTHER" id="PTHR24206">
    <property type="entry name" value="OS06G0237300 PROTEIN"/>
    <property type="match status" value="1"/>
</dbReference>
<protein>
    <recommendedName>
        <fullName evidence="5">LIM zinc-binding domain-containing protein</fullName>
    </recommendedName>
</protein>
<name>A0ABP0VDA5_9BRYO</name>
<dbReference type="CDD" id="cd09440">
    <property type="entry name" value="LIM1_SF3"/>
    <property type="match status" value="1"/>
</dbReference>
<keyword evidence="2 4" id="KW-0862">Zinc</keyword>
<dbReference type="PROSITE" id="PS50023">
    <property type="entry name" value="LIM_DOMAIN_2"/>
    <property type="match status" value="2"/>
</dbReference>
<gene>
    <name evidence="6" type="ORF">CSSPJE1EN1_LOCUS27500</name>
</gene>
<organism evidence="6 7">
    <name type="scientific">Sphagnum jensenii</name>
    <dbReference type="NCBI Taxonomy" id="128206"/>
    <lineage>
        <taxon>Eukaryota</taxon>
        <taxon>Viridiplantae</taxon>
        <taxon>Streptophyta</taxon>
        <taxon>Embryophyta</taxon>
        <taxon>Bryophyta</taxon>
        <taxon>Sphagnophytina</taxon>
        <taxon>Sphagnopsida</taxon>
        <taxon>Sphagnales</taxon>
        <taxon>Sphagnaceae</taxon>
        <taxon>Sphagnum</taxon>
    </lineage>
</organism>
<dbReference type="SUPFAM" id="SSF57716">
    <property type="entry name" value="Glucocorticoid receptor-like (DNA-binding domain)"/>
    <property type="match status" value="4"/>
</dbReference>
<evidence type="ECO:0000259" key="5">
    <source>
        <dbReference type="PROSITE" id="PS50023"/>
    </source>
</evidence>
<proteinExistence type="predicted"/>
<comment type="caution">
    <text evidence="6">The sequence shown here is derived from an EMBL/GenBank/DDBJ whole genome shotgun (WGS) entry which is preliminary data.</text>
</comment>
<dbReference type="Gene3D" id="2.10.110.10">
    <property type="entry name" value="Cysteine Rich Protein"/>
    <property type="match status" value="2"/>
</dbReference>
<evidence type="ECO:0000313" key="6">
    <source>
        <dbReference type="EMBL" id="CAK9252122.1"/>
    </source>
</evidence>
<dbReference type="Gene3D" id="3.20.180.10">
    <property type="entry name" value="PNP-oxidase-like"/>
    <property type="match status" value="1"/>
</dbReference>
<keyword evidence="1 4" id="KW-0479">Metal-binding</keyword>
<dbReference type="Pfam" id="PF13883">
    <property type="entry name" value="CREG_beta-barrel"/>
    <property type="match status" value="1"/>
</dbReference>
<evidence type="ECO:0000256" key="1">
    <source>
        <dbReference type="ARBA" id="ARBA00022723"/>
    </source>
</evidence>
<dbReference type="InterPro" id="IPR055343">
    <property type="entry name" value="CREG_beta-barrel"/>
</dbReference>
<evidence type="ECO:0000313" key="7">
    <source>
        <dbReference type="Proteomes" id="UP001497444"/>
    </source>
</evidence>
<dbReference type="SMART" id="SM00132">
    <property type="entry name" value="LIM"/>
    <property type="match status" value="2"/>
</dbReference>